<sequence>MKKALILSVVAALVVVLGASFVSAAAPERSENSGPMMNYDQMQQMHQQMVDQHVKDGFLTQEQAQAMNEHMSGMSSMMKDMGSTMNGGMMGSGSMMGGNGNGMMGGSNQK</sequence>
<dbReference type="RefSeq" id="WP_413778218.1">
    <property type="nucleotide sequence ID" value="NZ_JAUOZS010000001.1"/>
</dbReference>
<dbReference type="InterPro" id="IPR024485">
    <property type="entry name" value="DUF2680"/>
</dbReference>
<feature type="region of interest" description="Disordered" evidence="1">
    <location>
        <begin position="88"/>
        <end position="110"/>
    </location>
</feature>
<proteinExistence type="predicted"/>
<feature type="chain" id="PRO_5047101323" evidence="2">
    <location>
        <begin position="25"/>
        <end position="110"/>
    </location>
</feature>
<accession>A0ABU3NS56</accession>
<dbReference type="EMBL" id="JAUOZS010000001">
    <property type="protein sequence ID" value="MDT8899647.1"/>
    <property type="molecule type" value="Genomic_DNA"/>
</dbReference>
<dbReference type="Proteomes" id="UP001254848">
    <property type="component" value="Unassembled WGS sequence"/>
</dbReference>
<organism evidence="3 4">
    <name type="scientific">Anaeroselena agilis</name>
    <dbReference type="NCBI Taxonomy" id="3063788"/>
    <lineage>
        <taxon>Bacteria</taxon>
        <taxon>Bacillati</taxon>
        <taxon>Bacillota</taxon>
        <taxon>Negativicutes</taxon>
        <taxon>Acetonemataceae</taxon>
        <taxon>Anaeroselena</taxon>
    </lineage>
</organism>
<evidence type="ECO:0000313" key="3">
    <source>
        <dbReference type="EMBL" id="MDT8899647.1"/>
    </source>
</evidence>
<keyword evidence="2" id="KW-0732">Signal</keyword>
<protein>
    <submittedName>
        <fullName evidence="3">DUF2680 domain-containing protein</fullName>
    </submittedName>
</protein>
<evidence type="ECO:0000256" key="2">
    <source>
        <dbReference type="SAM" id="SignalP"/>
    </source>
</evidence>
<feature type="signal peptide" evidence="2">
    <location>
        <begin position="1"/>
        <end position="24"/>
    </location>
</feature>
<gene>
    <name evidence="3" type="ORF">Q4T40_00105</name>
</gene>
<comment type="caution">
    <text evidence="3">The sequence shown here is derived from an EMBL/GenBank/DDBJ whole genome shotgun (WGS) entry which is preliminary data.</text>
</comment>
<evidence type="ECO:0000256" key="1">
    <source>
        <dbReference type="SAM" id="MobiDB-lite"/>
    </source>
</evidence>
<dbReference type="Pfam" id="PF10925">
    <property type="entry name" value="DUF2680"/>
    <property type="match status" value="1"/>
</dbReference>
<evidence type="ECO:0000313" key="4">
    <source>
        <dbReference type="Proteomes" id="UP001254848"/>
    </source>
</evidence>
<keyword evidence="4" id="KW-1185">Reference proteome</keyword>
<name>A0ABU3NS56_9FIRM</name>
<reference evidence="3 4" key="1">
    <citation type="submission" date="2023-07" db="EMBL/GenBank/DDBJ databases">
        <title>The novel representative of Negativicutes class, Anaeroselena agilis gen. nov. sp. nov.</title>
        <authorList>
            <person name="Prokofeva M.I."/>
            <person name="Elcheninov A.G."/>
            <person name="Klyukina A."/>
            <person name="Kublanov I.V."/>
            <person name="Frolov E.N."/>
            <person name="Podosokorskaya O.A."/>
        </authorList>
    </citation>
    <scope>NUCLEOTIDE SEQUENCE [LARGE SCALE GENOMIC DNA]</scope>
    <source>
        <strain evidence="3 4">4137-cl</strain>
    </source>
</reference>